<accession>A0A382L087</accession>
<organism evidence="3">
    <name type="scientific">marine metagenome</name>
    <dbReference type="NCBI Taxonomy" id="408172"/>
    <lineage>
        <taxon>unclassified sequences</taxon>
        <taxon>metagenomes</taxon>
        <taxon>ecological metagenomes</taxon>
    </lineage>
</organism>
<proteinExistence type="predicted"/>
<evidence type="ECO:0000256" key="1">
    <source>
        <dbReference type="ARBA" id="ARBA00022603"/>
    </source>
</evidence>
<dbReference type="InterPro" id="IPR002052">
    <property type="entry name" value="DNA_methylase_N6_adenine_CS"/>
</dbReference>
<dbReference type="PRINTS" id="PR00508">
    <property type="entry name" value="S21N4MTFRASE"/>
</dbReference>
<feature type="non-terminal residue" evidence="3">
    <location>
        <position position="70"/>
    </location>
</feature>
<evidence type="ECO:0000313" key="3">
    <source>
        <dbReference type="EMBL" id="SVC29215.1"/>
    </source>
</evidence>
<evidence type="ECO:0000256" key="2">
    <source>
        <dbReference type="ARBA" id="ARBA00022679"/>
    </source>
</evidence>
<sequence>MPDNSIDLIVTDPPYPVIGGGSNVNDDVGRPRGILKKNDGKIFKHNDLHISSWINQCYRVLNDKTHLYIM</sequence>
<dbReference type="InterPro" id="IPR029063">
    <property type="entry name" value="SAM-dependent_MTases_sf"/>
</dbReference>
<dbReference type="SUPFAM" id="SSF53335">
    <property type="entry name" value="S-adenosyl-L-methionine-dependent methyltransferases"/>
    <property type="match status" value="1"/>
</dbReference>
<reference evidence="3" key="1">
    <citation type="submission" date="2018-05" db="EMBL/GenBank/DDBJ databases">
        <authorList>
            <person name="Lanie J.A."/>
            <person name="Ng W.-L."/>
            <person name="Kazmierczak K.M."/>
            <person name="Andrzejewski T.M."/>
            <person name="Davidsen T.M."/>
            <person name="Wayne K.J."/>
            <person name="Tettelin H."/>
            <person name="Glass J.I."/>
            <person name="Rusch D."/>
            <person name="Podicherti R."/>
            <person name="Tsui H.-C.T."/>
            <person name="Winkler M.E."/>
        </authorList>
    </citation>
    <scope>NUCLEOTIDE SEQUENCE</scope>
</reference>
<keyword evidence="2" id="KW-0808">Transferase</keyword>
<dbReference type="AlphaFoldDB" id="A0A382L087"/>
<dbReference type="EMBL" id="UINC01083472">
    <property type="protein sequence ID" value="SVC29215.1"/>
    <property type="molecule type" value="Genomic_DNA"/>
</dbReference>
<dbReference type="PROSITE" id="PS00092">
    <property type="entry name" value="N6_MTASE"/>
    <property type="match status" value="1"/>
</dbReference>
<keyword evidence="1" id="KW-0489">Methyltransferase</keyword>
<gene>
    <name evidence="3" type="ORF">METZ01_LOCUS282069</name>
</gene>
<protein>
    <recommendedName>
        <fullName evidence="4">DNA methylase N-4/N-6 domain-containing protein</fullName>
    </recommendedName>
</protein>
<evidence type="ECO:0008006" key="4">
    <source>
        <dbReference type="Google" id="ProtNLM"/>
    </source>
</evidence>
<dbReference type="Gene3D" id="3.40.50.150">
    <property type="entry name" value="Vaccinia Virus protein VP39"/>
    <property type="match status" value="1"/>
</dbReference>
<dbReference type="GO" id="GO:0032259">
    <property type="term" value="P:methylation"/>
    <property type="evidence" value="ECO:0007669"/>
    <property type="project" value="UniProtKB-KW"/>
</dbReference>
<dbReference type="GO" id="GO:0003677">
    <property type="term" value="F:DNA binding"/>
    <property type="evidence" value="ECO:0007669"/>
    <property type="project" value="InterPro"/>
</dbReference>
<name>A0A382L087_9ZZZZ</name>
<dbReference type="GO" id="GO:0008170">
    <property type="term" value="F:N-methyltransferase activity"/>
    <property type="evidence" value="ECO:0007669"/>
    <property type="project" value="InterPro"/>
</dbReference>
<dbReference type="InterPro" id="IPR001091">
    <property type="entry name" value="RM_Methyltransferase"/>
</dbReference>